<protein>
    <submittedName>
        <fullName evidence="2">Carboxymuconolactone decarboxylase domain protein</fullName>
    </submittedName>
</protein>
<sequence>MSRQKLPEHYLFEKKTHQAFINAVEDLGTALRQQGPLDEKTANLIQLAAAVAIRSEGAVHSHIRRAMESGASADEVYHAIVLLTSTVGFPTVSAALSWAGDVTHAP</sequence>
<dbReference type="Pfam" id="PF02627">
    <property type="entry name" value="CMD"/>
    <property type="match status" value="1"/>
</dbReference>
<organism evidence="2 3">
    <name type="scientific">Thiobacillus denitrificans (strain ATCC 25259 / T1)</name>
    <dbReference type="NCBI Taxonomy" id="292415"/>
    <lineage>
        <taxon>Bacteria</taxon>
        <taxon>Pseudomonadati</taxon>
        <taxon>Pseudomonadota</taxon>
        <taxon>Betaproteobacteria</taxon>
        <taxon>Nitrosomonadales</taxon>
        <taxon>Thiobacillaceae</taxon>
        <taxon>Thiobacillus</taxon>
    </lineage>
</organism>
<feature type="domain" description="Carboxymuconolactone decarboxylase-like" evidence="1">
    <location>
        <begin position="20"/>
        <end position="99"/>
    </location>
</feature>
<proteinExistence type="predicted"/>
<name>Q3SL11_THIDA</name>
<dbReference type="PANTHER" id="PTHR33930:SF2">
    <property type="entry name" value="BLR3452 PROTEIN"/>
    <property type="match status" value="1"/>
</dbReference>
<dbReference type="KEGG" id="tbd:Tbd_0657"/>
<dbReference type="eggNOG" id="COG0599">
    <property type="taxonomic scope" value="Bacteria"/>
</dbReference>
<gene>
    <name evidence="2" type="ordered locus">Tbd_0657</name>
</gene>
<dbReference type="STRING" id="292415.Tbd_0657"/>
<dbReference type="HOGENOM" id="CLU_160008_0_0_4"/>
<evidence type="ECO:0000259" key="1">
    <source>
        <dbReference type="Pfam" id="PF02627"/>
    </source>
</evidence>
<dbReference type="AlphaFoldDB" id="Q3SL11"/>
<dbReference type="InterPro" id="IPR029032">
    <property type="entry name" value="AhpD-like"/>
</dbReference>
<dbReference type="EMBL" id="CP000116">
    <property type="protein sequence ID" value="AAZ96610.1"/>
    <property type="molecule type" value="Genomic_DNA"/>
</dbReference>
<dbReference type="PANTHER" id="PTHR33930">
    <property type="entry name" value="ALKYL HYDROPEROXIDE REDUCTASE AHPD"/>
    <property type="match status" value="1"/>
</dbReference>
<dbReference type="SUPFAM" id="SSF69118">
    <property type="entry name" value="AhpD-like"/>
    <property type="match status" value="1"/>
</dbReference>
<accession>Q3SL11</accession>
<dbReference type="GO" id="GO:0051920">
    <property type="term" value="F:peroxiredoxin activity"/>
    <property type="evidence" value="ECO:0007669"/>
    <property type="project" value="InterPro"/>
</dbReference>
<keyword evidence="3" id="KW-1185">Reference proteome</keyword>
<evidence type="ECO:0000313" key="2">
    <source>
        <dbReference type="EMBL" id="AAZ96610.1"/>
    </source>
</evidence>
<dbReference type="Proteomes" id="UP000008291">
    <property type="component" value="Chromosome"/>
</dbReference>
<dbReference type="OrthoDB" id="425264at2"/>
<dbReference type="InterPro" id="IPR003779">
    <property type="entry name" value="CMD-like"/>
</dbReference>
<dbReference type="RefSeq" id="WP_011311169.1">
    <property type="nucleotide sequence ID" value="NC_007404.1"/>
</dbReference>
<reference evidence="2 3" key="1">
    <citation type="journal article" date="2006" name="J. Bacteriol.">
        <title>The genome sequence of the obligately chemolithoautotrophic, facultatively anaerobic bacterium Thiobacillus denitrificans.</title>
        <authorList>
            <person name="Beller H.R."/>
            <person name="Chain P.S."/>
            <person name="Letain T.E."/>
            <person name="Chakicherla A."/>
            <person name="Larimer F.W."/>
            <person name="Richardson P.M."/>
            <person name="Coleman M.A."/>
            <person name="Wood A.P."/>
            <person name="Kelly D.P."/>
        </authorList>
    </citation>
    <scope>NUCLEOTIDE SEQUENCE [LARGE SCALE GENOMIC DNA]</scope>
    <source>
        <strain evidence="2 3">ATCC 25259</strain>
    </source>
</reference>
<dbReference type="Gene3D" id="1.20.1290.10">
    <property type="entry name" value="AhpD-like"/>
    <property type="match status" value="1"/>
</dbReference>
<evidence type="ECO:0000313" key="3">
    <source>
        <dbReference type="Proteomes" id="UP000008291"/>
    </source>
</evidence>